<dbReference type="Pfam" id="PF07110">
    <property type="entry name" value="EthD"/>
    <property type="match status" value="1"/>
</dbReference>
<keyword evidence="2" id="KW-0732">Signal</keyword>
<organism evidence="4 5">
    <name type="scientific">Colletotrichum karsti</name>
    <dbReference type="NCBI Taxonomy" id="1095194"/>
    <lineage>
        <taxon>Eukaryota</taxon>
        <taxon>Fungi</taxon>
        <taxon>Dikarya</taxon>
        <taxon>Ascomycota</taxon>
        <taxon>Pezizomycotina</taxon>
        <taxon>Sordariomycetes</taxon>
        <taxon>Hypocreomycetidae</taxon>
        <taxon>Glomerellales</taxon>
        <taxon>Glomerellaceae</taxon>
        <taxon>Colletotrichum</taxon>
        <taxon>Colletotrichum boninense species complex</taxon>
    </lineage>
</organism>
<comment type="similarity">
    <text evidence="1">Belongs to the tpcK family.</text>
</comment>
<reference evidence="4" key="2">
    <citation type="submission" date="2020-11" db="EMBL/GenBank/DDBJ databases">
        <title>Whole genome sequencing of Colletotrichum sp.</title>
        <authorList>
            <person name="Li H."/>
        </authorList>
    </citation>
    <scope>NUCLEOTIDE SEQUENCE</scope>
    <source>
        <strain evidence="4">CkLH20</strain>
    </source>
</reference>
<dbReference type="RefSeq" id="XP_038741238.1">
    <property type="nucleotide sequence ID" value="XM_038893425.1"/>
</dbReference>
<keyword evidence="5" id="KW-1185">Reference proteome</keyword>
<reference evidence="4" key="1">
    <citation type="submission" date="2020-03" db="EMBL/GenBank/DDBJ databases">
        <authorList>
            <person name="He L."/>
        </authorList>
    </citation>
    <scope>NUCLEOTIDE SEQUENCE</scope>
    <source>
        <strain evidence="4">CkLH20</strain>
    </source>
</reference>
<dbReference type="GeneID" id="62166499"/>
<comment type="caution">
    <text evidence="4">The sequence shown here is derived from an EMBL/GenBank/DDBJ whole genome shotgun (WGS) entry which is preliminary data.</text>
</comment>
<evidence type="ECO:0000256" key="2">
    <source>
        <dbReference type="SAM" id="SignalP"/>
    </source>
</evidence>
<feature type="signal peptide" evidence="2">
    <location>
        <begin position="1"/>
        <end position="17"/>
    </location>
</feature>
<evidence type="ECO:0000313" key="4">
    <source>
        <dbReference type="EMBL" id="KAF9871777.1"/>
    </source>
</evidence>
<dbReference type="Gene3D" id="3.30.70.100">
    <property type="match status" value="1"/>
</dbReference>
<dbReference type="Proteomes" id="UP000781932">
    <property type="component" value="Unassembled WGS sequence"/>
</dbReference>
<name>A0A9P6HXD1_9PEZI</name>
<evidence type="ECO:0000256" key="1">
    <source>
        <dbReference type="ARBA" id="ARBA00005986"/>
    </source>
</evidence>
<sequence length="292" mass="31873">MFFNIFALGLVASVVLGELQAPSPSLPKQLAVVRRRSGLTQKEYLYYHTLVHGQKAWNAPRDDAFPLAYVQDHIFDGVFGANNSVPNQIYVGRDDVTELYSSSPATFMGPPPSNYTQTVIGPDGANFNDLPTAMSMMAIETFITDIPGGSQRPMPADKGTIVAFFWAIGTKDVSSNETFAKNLADALVKPLPAGAIYNASIHVPVPGADTRPYFGGQDMPPINAVIKLWLNNADSSVSAVREVQTKLDNAKLQLNENLSFMLFSKEVVIWDSTKGIQFDPARLEAVLKAEIY</sequence>
<feature type="chain" id="PRO_5040105564" description="EthD domain-containing protein" evidence="2">
    <location>
        <begin position="18"/>
        <end position="292"/>
    </location>
</feature>
<dbReference type="EMBL" id="JAATWM020000042">
    <property type="protein sequence ID" value="KAF9871777.1"/>
    <property type="molecule type" value="Genomic_DNA"/>
</dbReference>
<protein>
    <recommendedName>
        <fullName evidence="3">EthD domain-containing protein</fullName>
    </recommendedName>
</protein>
<evidence type="ECO:0000313" key="5">
    <source>
        <dbReference type="Proteomes" id="UP000781932"/>
    </source>
</evidence>
<accession>A0A9P6HXD1</accession>
<evidence type="ECO:0000259" key="3">
    <source>
        <dbReference type="Pfam" id="PF07110"/>
    </source>
</evidence>
<dbReference type="AlphaFoldDB" id="A0A9P6HXD1"/>
<proteinExistence type="inferred from homology"/>
<feature type="domain" description="EthD" evidence="3">
    <location>
        <begin position="37"/>
        <end position="130"/>
    </location>
</feature>
<dbReference type="InterPro" id="IPR009799">
    <property type="entry name" value="EthD_dom"/>
</dbReference>
<dbReference type="OrthoDB" id="5340195at2759"/>
<gene>
    <name evidence="4" type="ORF">CkaCkLH20_10711</name>
</gene>